<dbReference type="GO" id="GO:0005829">
    <property type="term" value="C:cytosol"/>
    <property type="evidence" value="ECO:0007669"/>
    <property type="project" value="TreeGrafter"/>
</dbReference>
<keyword evidence="2" id="KW-0175">Coiled coil</keyword>
<reference evidence="3 4" key="1">
    <citation type="journal article" date="2018" name="Sci. Rep.">
        <title>Genomic signatures of local adaptation to the degree of environmental predictability in rotifers.</title>
        <authorList>
            <person name="Franch-Gras L."/>
            <person name="Hahn C."/>
            <person name="Garcia-Roger E.M."/>
            <person name="Carmona M.J."/>
            <person name="Serra M."/>
            <person name="Gomez A."/>
        </authorList>
    </citation>
    <scope>NUCLEOTIDE SEQUENCE [LARGE SCALE GENOMIC DNA]</scope>
    <source>
        <strain evidence="3">HYR1</strain>
    </source>
</reference>
<dbReference type="PANTHER" id="PTHR43172">
    <property type="entry name" value="ADENYLOSUCCINATE LYASE"/>
    <property type="match status" value="1"/>
</dbReference>
<dbReference type="GO" id="GO:0044208">
    <property type="term" value="P:'de novo' AMP biosynthetic process"/>
    <property type="evidence" value="ECO:0007669"/>
    <property type="project" value="TreeGrafter"/>
</dbReference>
<protein>
    <submittedName>
        <fullName evidence="3">Adenylosuccinate lyase</fullName>
    </submittedName>
</protein>
<dbReference type="OrthoDB" id="406045at2759"/>
<keyword evidence="4" id="KW-1185">Reference proteome</keyword>
<proteinExistence type="predicted"/>
<dbReference type="InterPro" id="IPR008948">
    <property type="entry name" value="L-Aspartase-like"/>
</dbReference>
<dbReference type="GO" id="GO:0070626">
    <property type="term" value="F:(S)-2-(5-amino-1-(5-phospho-D-ribosyl)imidazole-4-carboxamido) succinate lyase (fumarate-forming) activity"/>
    <property type="evidence" value="ECO:0007669"/>
    <property type="project" value="TreeGrafter"/>
</dbReference>
<feature type="non-terminal residue" evidence="3">
    <location>
        <position position="206"/>
    </location>
</feature>
<name>A0A3M7S057_BRAPC</name>
<evidence type="ECO:0000313" key="3">
    <source>
        <dbReference type="EMBL" id="RNA29018.1"/>
    </source>
</evidence>
<dbReference type="EMBL" id="REGN01002298">
    <property type="protein sequence ID" value="RNA29018.1"/>
    <property type="molecule type" value="Genomic_DNA"/>
</dbReference>
<comment type="caution">
    <text evidence="3">The sequence shown here is derived from an EMBL/GenBank/DDBJ whole genome shotgun (WGS) entry which is preliminary data.</text>
</comment>
<dbReference type="SUPFAM" id="SSF48557">
    <property type="entry name" value="L-aspartase-like"/>
    <property type="match status" value="1"/>
</dbReference>
<dbReference type="InterPro" id="IPR024083">
    <property type="entry name" value="Fumarase/histidase_N"/>
</dbReference>
<sequence length="206" mass="24117">MNNILSKFTLSFFHPDLGPATLIYESPLGSRYSSKEMLELFSNFKRIRIWRLLWLFLARGEKSLGLNITDEQIEEMERNLDNIDFDYAQKEERLIQHYVMAHEPKLGTSLQKFRNSVNPKYQTIIFCLKTPNSLTELDRIFRLTPLARGVNEKLKISKHKENKKQFKQRIIVINSAHMAGEKKGGVMMTQAHRGRDEEACKLELMI</sequence>
<dbReference type="PANTHER" id="PTHR43172:SF1">
    <property type="entry name" value="ADENYLOSUCCINATE LYASE"/>
    <property type="match status" value="1"/>
</dbReference>
<dbReference type="Gene3D" id="1.10.275.10">
    <property type="entry name" value="Fumarase/aspartase (N-terminal domain)"/>
    <property type="match status" value="1"/>
</dbReference>
<keyword evidence="1 3" id="KW-0456">Lyase</keyword>
<evidence type="ECO:0000313" key="4">
    <source>
        <dbReference type="Proteomes" id="UP000276133"/>
    </source>
</evidence>
<dbReference type="STRING" id="10195.A0A3M7S057"/>
<evidence type="ECO:0000256" key="1">
    <source>
        <dbReference type="ARBA" id="ARBA00023239"/>
    </source>
</evidence>
<accession>A0A3M7S057</accession>
<feature type="coiled-coil region" evidence="2">
    <location>
        <begin position="66"/>
        <end position="93"/>
    </location>
</feature>
<evidence type="ECO:0000256" key="2">
    <source>
        <dbReference type="SAM" id="Coils"/>
    </source>
</evidence>
<organism evidence="3 4">
    <name type="scientific">Brachionus plicatilis</name>
    <name type="common">Marine rotifer</name>
    <name type="synonym">Brachionus muelleri</name>
    <dbReference type="NCBI Taxonomy" id="10195"/>
    <lineage>
        <taxon>Eukaryota</taxon>
        <taxon>Metazoa</taxon>
        <taxon>Spiralia</taxon>
        <taxon>Gnathifera</taxon>
        <taxon>Rotifera</taxon>
        <taxon>Eurotatoria</taxon>
        <taxon>Monogononta</taxon>
        <taxon>Pseudotrocha</taxon>
        <taxon>Ploima</taxon>
        <taxon>Brachionidae</taxon>
        <taxon>Brachionus</taxon>
    </lineage>
</organism>
<gene>
    <name evidence="3" type="ORF">BpHYR1_013109</name>
</gene>
<dbReference type="AlphaFoldDB" id="A0A3M7S057"/>
<dbReference type="Proteomes" id="UP000276133">
    <property type="component" value="Unassembled WGS sequence"/>
</dbReference>
<dbReference type="GO" id="GO:0004018">
    <property type="term" value="F:N6-(1,2-dicarboxyethyl)AMP AMP-lyase (fumarate-forming) activity"/>
    <property type="evidence" value="ECO:0007669"/>
    <property type="project" value="TreeGrafter"/>
</dbReference>